<dbReference type="Proteomes" id="UP000265520">
    <property type="component" value="Unassembled WGS sequence"/>
</dbReference>
<feature type="signal peptide" evidence="8">
    <location>
        <begin position="1"/>
        <end position="17"/>
    </location>
</feature>
<keyword evidence="8" id="KW-0732">Signal</keyword>
<feature type="chain" id="PRO_5017409363" evidence="8">
    <location>
        <begin position="18"/>
        <end position="99"/>
    </location>
</feature>
<dbReference type="GO" id="GO:0005743">
    <property type="term" value="C:mitochondrial inner membrane"/>
    <property type="evidence" value="ECO:0007669"/>
    <property type="project" value="TreeGrafter"/>
</dbReference>
<dbReference type="InterPro" id="IPR039653">
    <property type="entry name" value="Prenyltransferase"/>
</dbReference>
<comment type="cofactor">
    <cofactor evidence="1">
        <name>Mg(2+)</name>
        <dbReference type="ChEBI" id="CHEBI:18420"/>
    </cofactor>
</comment>
<dbReference type="Gene3D" id="1.10.357.140">
    <property type="entry name" value="UbiA prenyltransferase"/>
    <property type="match status" value="1"/>
</dbReference>
<evidence type="ECO:0000256" key="4">
    <source>
        <dbReference type="ARBA" id="ARBA00022679"/>
    </source>
</evidence>
<keyword evidence="5" id="KW-0812">Transmembrane</keyword>
<evidence type="ECO:0000256" key="1">
    <source>
        <dbReference type="ARBA" id="ARBA00001946"/>
    </source>
</evidence>
<evidence type="ECO:0000313" key="9">
    <source>
        <dbReference type="EMBL" id="MCI14755.1"/>
    </source>
</evidence>
<dbReference type="AlphaFoldDB" id="A0A392PV05"/>
<comment type="caution">
    <text evidence="9">The sequence shown here is derived from an EMBL/GenBank/DDBJ whole genome shotgun (WGS) entry which is preliminary data.</text>
</comment>
<dbReference type="InterPro" id="IPR044878">
    <property type="entry name" value="UbiA_sf"/>
</dbReference>
<evidence type="ECO:0000256" key="6">
    <source>
        <dbReference type="ARBA" id="ARBA00022989"/>
    </source>
</evidence>
<reference evidence="9 10" key="1">
    <citation type="journal article" date="2018" name="Front. Plant Sci.">
        <title>Red Clover (Trifolium pratense) and Zigzag Clover (T. medium) - A Picture of Genomic Similarities and Differences.</title>
        <authorList>
            <person name="Dluhosova J."/>
            <person name="Istvanek J."/>
            <person name="Nedelnik J."/>
            <person name="Repkova J."/>
        </authorList>
    </citation>
    <scope>NUCLEOTIDE SEQUENCE [LARGE SCALE GENOMIC DNA]</scope>
    <source>
        <strain evidence="10">cv. 10/8</strain>
        <tissue evidence="9">Leaf</tissue>
    </source>
</reference>
<dbReference type="EMBL" id="LXQA010093660">
    <property type="protein sequence ID" value="MCI14755.1"/>
    <property type="molecule type" value="Genomic_DNA"/>
</dbReference>
<feature type="non-terminal residue" evidence="9">
    <location>
        <position position="1"/>
    </location>
</feature>
<evidence type="ECO:0000256" key="5">
    <source>
        <dbReference type="ARBA" id="ARBA00022692"/>
    </source>
</evidence>
<dbReference type="GO" id="GO:0006744">
    <property type="term" value="P:ubiquinone biosynthetic process"/>
    <property type="evidence" value="ECO:0007669"/>
    <property type="project" value="TreeGrafter"/>
</dbReference>
<accession>A0A392PV05</accession>
<evidence type="ECO:0000256" key="8">
    <source>
        <dbReference type="SAM" id="SignalP"/>
    </source>
</evidence>
<evidence type="ECO:0000256" key="3">
    <source>
        <dbReference type="ARBA" id="ARBA00005985"/>
    </source>
</evidence>
<sequence>FSLMLALLASINRLEHGCCYGLVCGGRPGDPRVDLYLVPRRADIGVVTLCGSITLAAPPGHLPDLKMLALFGCGALLLRGAGCTINDLIDRDIDTKECS</sequence>
<comment type="similarity">
    <text evidence="3">Belongs to the UbiA prenyltransferase family.</text>
</comment>
<keyword evidence="7" id="KW-0472">Membrane</keyword>
<keyword evidence="10" id="KW-1185">Reference proteome</keyword>
<keyword evidence="4 9" id="KW-0808">Transferase</keyword>
<dbReference type="PANTHER" id="PTHR11048">
    <property type="entry name" value="PRENYLTRANSFERASES"/>
    <property type="match status" value="1"/>
</dbReference>
<dbReference type="PANTHER" id="PTHR11048:SF28">
    <property type="entry name" value="4-HYDROXYBENZOATE POLYPRENYLTRANSFERASE, MITOCHONDRIAL"/>
    <property type="match status" value="1"/>
</dbReference>
<comment type="subcellular location">
    <subcellularLocation>
        <location evidence="2">Membrane</location>
        <topology evidence="2">Multi-pass membrane protein</topology>
    </subcellularLocation>
</comment>
<organism evidence="9 10">
    <name type="scientific">Trifolium medium</name>
    <dbReference type="NCBI Taxonomy" id="97028"/>
    <lineage>
        <taxon>Eukaryota</taxon>
        <taxon>Viridiplantae</taxon>
        <taxon>Streptophyta</taxon>
        <taxon>Embryophyta</taxon>
        <taxon>Tracheophyta</taxon>
        <taxon>Spermatophyta</taxon>
        <taxon>Magnoliopsida</taxon>
        <taxon>eudicotyledons</taxon>
        <taxon>Gunneridae</taxon>
        <taxon>Pentapetalae</taxon>
        <taxon>rosids</taxon>
        <taxon>fabids</taxon>
        <taxon>Fabales</taxon>
        <taxon>Fabaceae</taxon>
        <taxon>Papilionoideae</taxon>
        <taxon>50 kb inversion clade</taxon>
        <taxon>NPAAA clade</taxon>
        <taxon>Hologalegina</taxon>
        <taxon>IRL clade</taxon>
        <taxon>Trifolieae</taxon>
        <taxon>Trifolium</taxon>
    </lineage>
</organism>
<dbReference type="GO" id="GO:0016765">
    <property type="term" value="F:transferase activity, transferring alkyl or aryl (other than methyl) groups"/>
    <property type="evidence" value="ECO:0007669"/>
    <property type="project" value="InterPro"/>
</dbReference>
<protein>
    <submittedName>
        <fullName evidence="9">4-hydroxybenzoate polyprenyltransferase mitochondrial-like-like</fullName>
    </submittedName>
</protein>
<evidence type="ECO:0000313" key="10">
    <source>
        <dbReference type="Proteomes" id="UP000265520"/>
    </source>
</evidence>
<evidence type="ECO:0000256" key="2">
    <source>
        <dbReference type="ARBA" id="ARBA00004141"/>
    </source>
</evidence>
<name>A0A392PV05_9FABA</name>
<evidence type="ECO:0000256" key="7">
    <source>
        <dbReference type="ARBA" id="ARBA00023136"/>
    </source>
</evidence>
<dbReference type="InterPro" id="IPR000537">
    <property type="entry name" value="UbiA_prenyltransferase"/>
</dbReference>
<keyword evidence="6" id="KW-1133">Transmembrane helix</keyword>
<dbReference type="Pfam" id="PF01040">
    <property type="entry name" value="UbiA"/>
    <property type="match status" value="1"/>
</dbReference>
<proteinExistence type="inferred from homology"/>